<evidence type="ECO:0000313" key="3">
    <source>
        <dbReference type="Proteomes" id="UP000542776"/>
    </source>
</evidence>
<dbReference type="InterPro" id="IPR025668">
    <property type="entry name" value="Tnp_DDE_dom"/>
</dbReference>
<dbReference type="EMBL" id="JACIEK010000029">
    <property type="protein sequence ID" value="MBB4000754.1"/>
    <property type="molecule type" value="Genomic_DNA"/>
</dbReference>
<dbReference type="Proteomes" id="UP000542776">
    <property type="component" value="Unassembled WGS sequence"/>
</dbReference>
<proteinExistence type="predicted"/>
<keyword evidence="3" id="KW-1185">Reference proteome</keyword>
<gene>
    <name evidence="2" type="ORF">GGR04_004634</name>
</gene>
<comment type="caution">
    <text evidence="2">The sequence shown here is derived from an EMBL/GenBank/DDBJ whole genome shotgun (WGS) entry which is preliminary data.</text>
</comment>
<name>A0A7W6MMG1_9HYPH</name>
<accession>A0A7W6MMG1</accession>
<feature type="domain" description="Transposase DDE" evidence="1">
    <location>
        <begin position="85"/>
        <end position="150"/>
    </location>
</feature>
<sequence>MAHRLVTNSADSRALVPLVDDVRAHLGRKPREVSGDAGFANEANLSALKQRRITAYLAPGRARHGEARRGEANATGRRKLTKTPLMRAMADRLKRAGRRSRYRLRKQVVEPVFGQIKQASGFRQFLLRGLDQVRCEWAMICTARNLLKLAKARR</sequence>
<dbReference type="PANTHER" id="PTHR33408:SF2">
    <property type="entry name" value="TRANSPOSASE DDE DOMAIN-CONTAINING PROTEIN"/>
    <property type="match status" value="1"/>
</dbReference>
<evidence type="ECO:0000313" key="2">
    <source>
        <dbReference type="EMBL" id="MBB4000754.1"/>
    </source>
</evidence>
<dbReference type="PANTHER" id="PTHR33408">
    <property type="entry name" value="TRANSPOSASE"/>
    <property type="match status" value="1"/>
</dbReference>
<protein>
    <recommendedName>
        <fullName evidence="1">Transposase DDE domain-containing protein</fullName>
    </recommendedName>
</protein>
<organism evidence="2 3">
    <name type="scientific">Aureimonas pseudogalii</name>
    <dbReference type="NCBI Taxonomy" id="1744844"/>
    <lineage>
        <taxon>Bacteria</taxon>
        <taxon>Pseudomonadati</taxon>
        <taxon>Pseudomonadota</taxon>
        <taxon>Alphaproteobacteria</taxon>
        <taxon>Hyphomicrobiales</taxon>
        <taxon>Aurantimonadaceae</taxon>
        <taxon>Aureimonas</taxon>
    </lineage>
</organism>
<evidence type="ECO:0000259" key="1">
    <source>
        <dbReference type="Pfam" id="PF13751"/>
    </source>
</evidence>
<dbReference type="AlphaFoldDB" id="A0A7W6MMG1"/>
<dbReference type="Pfam" id="PF13751">
    <property type="entry name" value="DDE_Tnp_1_6"/>
    <property type="match status" value="1"/>
</dbReference>
<reference evidence="2 3" key="1">
    <citation type="submission" date="2020-08" db="EMBL/GenBank/DDBJ databases">
        <title>Genomic Encyclopedia of Type Strains, Phase IV (KMG-IV): sequencing the most valuable type-strain genomes for metagenomic binning, comparative biology and taxonomic classification.</title>
        <authorList>
            <person name="Goeker M."/>
        </authorList>
    </citation>
    <scope>NUCLEOTIDE SEQUENCE [LARGE SCALE GENOMIC DNA]</scope>
    <source>
        <strain evidence="2 3">DSM 102238</strain>
    </source>
</reference>